<keyword evidence="4" id="KW-1185">Reference proteome</keyword>
<accession>A0A502DT53</accession>
<dbReference type="Gene3D" id="3.60.15.10">
    <property type="entry name" value="Ribonuclease Z/Hydroxyacylglutathione hydrolase-like"/>
    <property type="match status" value="1"/>
</dbReference>
<evidence type="ECO:0000313" key="4">
    <source>
        <dbReference type="Proteomes" id="UP000320095"/>
    </source>
</evidence>
<dbReference type="GO" id="GO:0016787">
    <property type="term" value="F:hydrolase activity"/>
    <property type="evidence" value="ECO:0007669"/>
    <property type="project" value="UniProtKB-KW"/>
</dbReference>
<dbReference type="PANTHER" id="PTHR43546">
    <property type="entry name" value="UPF0173 METAL-DEPENDENT HYDROLASE MJ1163-RELATED"/>
    <property type="match status" value="1"/>
</dbReference>
<feature type="domain" description="Metallo-beta-lactamase" evidence="2">
    <location>
        <begin position="26"/>
        <end position="225"/>
    </location>
</feature>
<name>A0A502DT53_9MYCO</name>
<dbReference type="InterPro" id="IPR001279">
    <property type="entry name" value="Metallo-B-lactamas"/>
</dbReference>
<dbReference type="InterPro" id="IPR036866">
    <property type="entry name" value="RibonucZ/Hydroxyglut_hydro"/>
</dbReference>
<dbReference type="AlphaFoldDB" id="A0A502DT53"/>
<protein>
    <submittedName>
        <fullName evidence="3">MBL fold metallo-hydrolase</fullName>
    </submittedName>
</protein>
<evidence type="ECO:0000259" key="2">
    <source>
        <dbReference type="Pfam" id="PF12706"/>
    </source>
</evidence>
<proteinExistence type="predicted"/>
<comment type="caution">
    <text evidence="3">The sequence shown here is derived from an EMBL/GenBank/DDBJ whole genome shotgun (WGS) entry which is preliminary data.</text>
</comment>
<dbReference type="EMBL" id="RCZG01000019">
    <property type="protein sequence ID" value="TPG28224.1"/>
    <property type="molecule type" value="Genomic_DNA"/>
</dbReference>
<dbReference type="Proteomes" id="UP000320095">
    <property type="component" value="Unassembled WGS sequence"/>
</dbReference>
<dbReference type="SUPFAM" id="SSF56281">
    <property type="entry name" value="Metallo-hydrolase/oxidoreductase"/>
    <property type="match status" value="1"/>
</dbReference>
<keyword evidence="1 3" id="KW-0378">Hydrolase</keyword>
<evidence type="ECO:0000313" key="3">
    <source>
        <dbReference type="EMBL" id="TPG28224.1"/>
    </source>
</evidence>
<dbReference type="InterPro" id="IPR050114">
    <property type="entry name" value="UPF0173_UPF0282_UlaG_hydrolase"/>
</dbReference>
<dbReference type="PANTHER" id="PTHR43546:SF9">
    <property type="entry name" value="L-ASCORBATE-6-PHOSPHATE LACTONASE ULAG-RELATED"/>
    <property type="match status" value="1"/>
</dbReference>
<organism evidence="3 4">
    <name type="scientific">Mycolicibacterium hodleri</name>
    <dbReference type="NCBI Taxonomy" id="49897"/>
    <lineage>
        <taxon>Bacteria</taxon>
        <taxon>Bacillati</taxon>
        <taxon>Actinomycetota</taxon>
        <taxon>Actinomycetes</taxon>
        <taxon>Mycobacteriales</taxon>
        <taxon>Mycobacteriaceae</taxon>
        <taxon>Mycolicibacterium</taxon>
    </lineage>
</organism>
<dbReference type="RefSeq" id="WP_140698989.1">
    <property type="nucleotide sequence ID" value="NZ_RCZG01000019.1"/>
</dbReference>
<evidence type="ECO:0000256" key="1">
    <source>
        <dbReference type="ARBA" id="ARBA00022801"/>
    </source>
</evidence>
<reference evidence="3 4" key="1">
    <citation type="journal article" date="2019" name="Environ. Microbiol.">
        <title>Species interactions and distinct microbial communities in high Arctic permafrost affected cryosols are associated with the CH4 and CO2 gas fluxes.</title>
        <authorList>
            <person name="Altshuler I."/>
            <person name="Hamel J."/>
            <person name="Turney S."/>
            <person name="Magnuson E."/>
            <person name="Levesque R."/>
            <person name="Greer C."/>
            <person name="Whyte L.G."/>
        </authorList>
    </citation>
    <scope>NUCLEOTIDE SEQUENCE [LARGE SCALE GENOMIC DNA]</scope>
    <source>
        <strain evidence="3 4">S5.20</strain>
    </source>
</reference>
<sequence length="272" mass="28394">MDDRRREGGFSVVGGPTTLIDIAGWRIVIDPVFDPPGAVQFLTKTAGPAVAAASLGHIDVVLISHDEHPDNLDTEGRRVALGAPMLITHPRAAHRLGPRAWGLEPWESLELPASQTTNPLTVQAVPAVHGPLDGQRDSTGHVNAEVTGFVLSAANVPTVYLSGDNASIGVVKEIAQRVGNIDIAVLFAGAARVPTKSGGRPLTLTGQRAAAAAELLAAEVVIPAHVDSWSHLSEGLDDFVTAFDEAGIAAVLATAPHGHWIVPRKPDGGWGR</sequence>
<gene>
    <name evidence="3" type="ORF">EAH80_27740</name>
</gene>
<dbReference type="OrthoDB" id="3204284at2"/>
<dbReference type="Pfam" id="PF12706">
    <property type="entry name" value="Lactamase_B_2"/>
    <property type="match status" value="1"/>
</dbReference>